<feature type="transmembrane region" description="Helical" evidence="1">
    <location>
        <begin position="303"/>
        <end position="324"/>
    </location>
</feature>
<proteinExistence type="predicted"/>
<dbReference type="OrthoDB" id="1081881at2"/>
<dbReference type="Pfam" id="PF19528">
    <property type="entry name" value="DUF6056"/>
    <property type="match status" value="1"/>
</dbReference>
<keyword evidence="3" id="KW-1185">Reference proteome</keyword>
<feature type="transmembrane region" description="Helical" evidence="1">
    <location>
        <begin position="137"/>
        <end position="160"/>
    </location>
</feature>
<evidence type="ECO:0000313" key="2">
    <source>
        <dbReference type="EMBL" id="GEP41458.1"/>
    </source>
</evidence>
<feature type="transmembrane region" description="Helical" evidence="1">
    <location>
        <begin position="336"/>
        <end position="356"/>
    </location>
</feature>
<dbReference type="InterPro" id="IPR045691">
    <property type="entry name" value="DUF6056"/>
</dbReference>
<keyword evidence="1" id="KW-1133">Transmembrane helix</keyword>
<dbReference type="AlphaFoldDB" id="A0A512M424"/>
<feature type="transmembrane region" description="Helical" evidence="1">
    <location>
        <begin position="82"/>
        <end position="102"/>
    </location>
</feature>
<organism evidence="2 3">
    <name type="scientific">Brevifollis gellanilyticus</name>
    <dbReference type="NCBI Taxonomy" id="748831"/>
    <lineage>
        <taxon>Bacteria</taxon>
        <taxon>Pseudomonadati</taxon>
        <taxon>Verrucomicrobiota</taxon>
        <taxon>Verrucomicrobiia</taxon>
        <taxon>Verrucomicrobiales</taxon>
        <taxon>Verrucomicrobiaceae</taxon>
    </lineage>
</organism>
<feature type="transmembrane region" description="Helical" evidence="1">
    <location>
        <begin position="12"/>
        <end position="34"/>
    </location>
</feature>
<dbReference type="Proteomes" id="UP000321577">
    <property type="component" value="Unassembled WGS sequence"/>
</dbReference>
<gene>
    <name evidence="2" type="ORF">BGE01nite_07490</name>
</gene>
<keyword evidence="1" id="KW-0812">Transmembrane</keyword>
<evidence type="ECO:0000313" key="3">
    <source>
        <dbReference type="Proteomes" id="UP000321577"/>
    </source>
</evidence>
<evidence type="ECO:0000256" key="1">
    <source>
        <dbReference type="SAM" id="Phobius"/>
    </source>
</evidence>
<dbReference type="EMBL" id="BKAG01000003">
    <property type="protein sequence ID" value="GEP41458.1"/>
    <property type="molecule type" value="Genomic_DNA"/>
</dbReference>
<dbReference type="RefSeq" id="WP_146848916.1">
    <property type="nucleotide sequence ID" value="NZ_BKAG01000003.1"/>
</dbReference>
<keyword evidence="1" id="KW-0472">Membrane</keyword>
<accession>A0A512M424</accession>
<reference evidence="2 3" key="1">
    <citation type="submission" date="2019-07" db="EMBL/GenBank/DDBJ databases">
        <title>Whole genome shotgun sequence of Brevifollis gellanilyticus NBRC 108608.</title>
        <authorList>
            <person name="Hosoyama A."/>
            <person name="Uohara A."/>
            <person name="Ohji S."/>
            <person name="Ichikawa N."/>
        </authorList>
    </citation>
    <scope>NUCLEOTIDE SEQUENCE [LARGE SCALE GENOMIC DNA]</scope>
    <source>
        <strain evidence="2 3">NBRC 108608</strain>
    </source>
</reference>
<name>A0A512M424_9BACT</name>
<comment type="caution">
    <text evidence="2">The sequence shown here is derived from an EMBL/GenBank/DDBJ whole genome shotgun (WGS) entry which is preliminary data.</text>
</comment>
<feature type="transmembrane region" description="Helical" evidence="1">
    <location>
        <begin position="218"/>
        <end position="239"/>
    </location>
</feature>
<sequence>MTASESIRPWQVLLLTALCLFIVTPFVALCFYAHPSADDWYMAVGGRDLGFWGANWKWYTEISGRIIQQASTTLHPFLIGSLAYQVWCLVLLASLAGAGVYFSNRWLRGQQVAVRWLAAALGFCLFLWGMRSPAQGLYWVNGGNTYVLGFILQLIFGAWLARAWQEPEHRPSALISMAVLLMTMLASWCTELAMALQLVTLLLLAVAQWIEHRRVHRLFVVAIAGTLLASLVIFFSPGLPVRMGTYHNDVHGHLIPCLLLSAKLAVKQGVIWLTSAPFFLLALLLIGVWQAPAWERTQAWTRTVLVLLIMIGTTWGGFFIGAWGMGYSIPPRAINLLAAFFVVEWLALVFCVAALVRACGWARPALTPVTFALVVLALGASLKSPNNVQSAWRDLLKGDARKFSAENERRYALLRESTTEEATVPPLRVKPVSLFFNDLKPDPTDWRNVGMADFFHKKAIHLSE</sequence>
<protein>
    <submittedName>
        <fullName evidence="2">Uncharacterized protein</fullName>
    </submittedName>
</protein>
<feature type="transmembrane region" description="Helical" evidence="1">
    <location>
        <begin position="194"/>
        <end position="211"/>
    </location>
</feature>
<feature type="transmembrane region" description="Helical" evidence="1">
    <location>
        <begin position="270"/>
        <end position="291"/>
    </location>
</feature>
<feature type="transmembrane region" description="Helical" evidence="1">
    <location>
        <begin position="114"/>
        <end position="131"/>
    </location>
</feature>